<keyword evidence="6" id="KW-1185">Reference proteome</keyword>
<accession>A0A1I4PU64</accession>
<keyword evidence="2" id="KW-0596">Phosphopantetheine</keyword>
<keyword evidence="3" id="KW-0597">Phosphoprotein</keyword>
<dbReference type="InterPro" id="IPR025110">
    <property type="entry name" value="AMP-bd_C"/>
</dbReference>
<name>A0A1I4PU64_9BACI</name>
<dbReference type="SUPFAM" id="SSF56801">
    <property type="entry name" value="Acetyl-CoA synthetase-like"/>
    <property type="match status" value="1"/>
</dbReference>
<dbReference type="InterPro" id="IPR045851">
    <property type="entry name" value="AMP-bd_C_sf"/>
</dbReference>
<proteinExistence type="inferred from homology"/>
<dbReference type="InterPro" id="IPR000873">
    <property type="entry name" value="AMP-dep_synth/lig_dom"/>
</dbReference>
<dbReference type="PROSITE" id="PS50075">
    <property type="entry name" value="CARRIER"/>
    <property type="match status" value="1"/>
</dbReference>
<protein>
    <submittedName>
        <fullName evidence="5">Amino acid adenylation domain-containing protein/thioester reductase domain-containing protein</fullName>
    </submittedName>
</protein>
<dbReference type="NCBIfam" id="TIGR01733">
    <property type="entry name" value="AA-adenyl-dom"/>
    <property type="match status" value="1"/>
</dbReference>
<dbReference type="STRING" id="334253.SAMN04487943_1131"/>
<dbReference type="Gene3D" id="2.30.38.10">
    <property type="entry name" value="Luciferase, Domain 3"/>
    <property type="match status" value="1"/>
</dbReference>
<comment type="similarity">
    <text evidence="1">Belongs to the ATP-dependent AMP-binding enzyme family.</text>
</comment>
<dbReference type="SMART" id="SM00823">
    <property type="entry name" value="PKS_PP"/>
    <property type="match status" value="1"/>
</dbReference>
<evidence type="ECO:0000259" key="4">
    <source>
        <dbReference type="PROSITE" id="PS50075"/>
    </source>
</evidence>
<dbReference type="InterPro" id="IPR020845">
    <property type="entry name" value="AMP-binding_CS"/>
</dbReference>
<dbReference type="InterPro" id="IPR009081">
    <property type="entry name" value="PP-bd_ACP"/>
</dbReference>
<evidence type="ECO:0000256" key="1">
    <source>
        <dbReference type="ARBA" id="ARBA00006432"/>
    </source>
</evidence>
<evidence type="ECO:0000256" key="3">
    <source>
        <dbReference type="ARBA" id="ARBA00022553"/>
    </source>
</evidence>
<gene>
    <name evidence="5" type="ORF">SAMN04487943_1131</name>
</gene>
<dbReference type="NCBIfam" id="TIGR01746">
    <property type="entry name" value="Thioester-redct"/>
    <property type="match status" value="1"/>
</dbReference>
<dbReference type="CDD" id="cd05235">
    <property type="entry name" value="SDR_e1"/>
    <property type="match status" value="1"/>
</dbReference>
<dbReference type="InterPro" id="IPR013120">
    <property type="entry name" value="FAR_NAD-bd"/>
</dbReference>
<dbReference type="Pfam" id="PF07993">
    <property type="entry name" value="NAD_binding_4"/>
    <property type="match status" value="1"/>
</dbReference>
<evidence type="ECO:0000313" key="6">
    <source>
        <dbReference type="Proteomes" id="UP000198565"/>
    </source>
</evidence>
<dbReference type="Proteomes" id="UP000198565">
    <property type="component" value="Unassembled WGS sequence"/>
</dbReference>
<dbReference type="Pfam" id="PF13193">
    <property type="entry name" value="AMP-binding_C"/>
    <property type="match status" value="1"/>
</dbReference>
<dbReference type="Gene3D" id="3.40.50.720">
    <property type="entry name" value="NAD(P)-binding Rossmann-like Domain"/>
    <property type="match status" value="1"/>
</dbReference>
<evidence type="ECO:0000313" key="5">
    <source>
        <dbReference type="EMBL" id="SFM31013.1"/>
    </source>
</evidence>
<dbReference type="Pfam" id="PF00501">
    <property type="entry name" value="AMP-binding"/>
    <property type="match status" value="1"/>
</dbReference>
<dbReference type="Gene3D" id="1.10.1200.10">
    <property type="entry name" value="ACP-like"/>
    <property type="match status" value="1"/>
</dbReference>
<organism evidence="5 6">
    <name type="scientific">Gracilibacillus orientalis</name>
    <dbReference type="NCBI Taxonomy" id="334253"/>
    <lineage>
        <taxon>Bacteria</taxon>
        <taxon>Bacillati</taxon>
        <taxon>Bacillota</taxon>
        <taxon>Bacilli</taxon>
        <taxon>Bacillales</taxon>
        <taxon>Bacillaceae</taxon>
        <taxon>Gracilibacillus</taxon>
    </lineage>
</organism>
<dbReference type="PANTHER" id="PTHR44845">
    <property type="entry name" value="CARRIER DOMAIN-CONTAINING PROTEIN"/>
    <property type="match status" value="1"/>
</dbReference>
<dbReference type="RefSeq" id="WP_245780847.1">
    <property type="nucleotide sequence ID" value="NZ_FOTR01000013.1"/>
</dbReference>
<feature type="domain" description="Carrier" evidence="4">
    <location>
        <begin position="504"/>
        <end position="579"/>
    </location>
</feature>
<sequence>MSLILSKHAKETPDQVALIVDGEKITYENLEKSSNQLSNYLFLKGTRKGDRVGISLERSKDLIVAMLAIVNIGAIYVPIDTANPKERIEFIIEDSKISVLITTSAIISNMPVVNIGAILLDNESTQIVAANRINHQKEVEPTDVAYMMYTSGSTGTPKGVMVPHQGIIRLVCDTNYISINKQDTIPLVSTISFDASTLEIWGALLNGATLVIPKFRKASPTSICNILKENNISIMFLTTGLFNLMVEERLEYMNGLKYLITGGDVMSTSSATKAKKNLKNTRIINGYGPTENTVFTTFFEIPSNWNLNRNIPIGNAITNTNVYIMDEQLKRVKDGEIGELVAGGLGVARGYWNRKELTDEKFIEHNGERLYKTGDLVRQADDGNIEFLGRVDHQVKIRGFRIELGELETTISQFGSIKACTVMVNEVTPGDKRLVAFVVPKDRMTLELRYLKAFLEQKLPNYMLPSNYVIKDELPLTNNGKVDRNALSSGKMFTRPDLGISYQEPRKREEVSLTSIWEKILLVDKIGVNDDFFDLGGNSILVARAIIQMQESLQTKLPASVLYEYPTIAKICTFLNQDSIKAESLDLAAEVQLDQKIAPLQHFNPSSFKQKAIFLTGATGFLGAFLIQELLFTNPETRIYCLVRDSSSQKGLQRIQKNMEKYSIWKKEFLYNIIPITGDLNKPKLGLSSYAFSQLSETIDVIYHNGAKVNYVQSYELHKNTNVTGTKTILDFACANKLKPVHYLSTISVFGPIGFFTNINKITEDSNLNFSETYLYKDIGYAQSKWVAEKIMWEADKRGVPVTVFRPGFIMGHSRSGVNNTEDYVARLIKGCIQLGTYGDLPNQRKEFVPVDYVAKAICEISRNPSNFGEAYHLVPSYNQSLDIVDFFEEINKNMGYNINKTPYKEWVDQLVESTLNQSDNALTPFLPLLTEPLYKDKTAWELYENMPKYDSSNTQVALAESGLKCPEMNHSLLHIYFDYMIKIGFIPASPKLKLSVKV</sequence>
<dbReference type="FunFam" id="3.40.50.980:FF:000001">
    <property type="entry name" value="Non-ribosomal peptide synthetase"/>
    <property type="match status" value="1"/>
</dbReference>
<dbReference type="Pfam" id="PF00550">
    <property type="entry name" value="PP-binding"/>
    <property type="match status" value="1"/>
</dbReference>
<dbReference type="InterPro" id="IPR010080">
    <property type="entry name" value="Thioester_reductase-like_dom"/>
</dbReference>
<dbReference type="PROSITE" id="PS00455">
    <property type="entry name" value="AMP_BINDING"/>
    <property type="match status" value="1"/>
</dbReference>
<dbReference type="Gene3D" id="3.30.300.30">
    <property type="match status" value="1"/>
</dbReference>
<dbReference type="InterPro" id="IPR010071">
    <property type="entry name" value="AA_adenyl_dom"/>
</dbReference>
<dbReference type="SUPFAM" id="SSF47336">
    <property type="entry name" value="ACP-like"/>
    <property type="match status" value="1"/>
</dbReference>
<dbReference type="InterPro" id="IPR036736">
    <property type="entry name" value="ACP-like_sf"/>
</dbReference>
<reference evidence="6" key="1">
    <citation type="submission" date="2016-10" db="EMBL/GenBank/DDBJ databases">
        <authorList>
            <person name="Varghese N."/>
            <person name="Submissions S."/>
        </authorList>
    </citation>
    <scope>NUCLEOTIDE SEQUENCE [LARGE SCALE GENOMIC DNA]</scope>
    <source>
        <strain evidence="6">CGMCC 1.4250</strain>
    </source>
</reference>
<dbReference type="GO" id="GO:0031177">
    <property type="term" value="F:phosphopantetheine binding"/>
    <property type="evidence" value="ECO:0007669"/>
    <property type="project" value="InterPro"/>
</dbReference>
<dbReference type="EMBL" id="FOTR01000013">
    <property type="protein sequence ID" value="SFM31013.1"/>
    <property type="molecule type" value="Genomic_DNA"/>
</dbReference>
<evidence type="ECO:0000256" key="2">
    <source>
        <dbReference type="ARBA" id="ARBA00022450"/>
    </source>
</evidence>
<dbReference type="InterPro" id="IPR020806">
    <property type="entry name" value="PKS_PP-bd"/>
</dbReference>
<dbReference type="Gene3D" id="3.40.50.980">
    <property type="match status" value="2"/>
</dbReference>
<dbReference type="AlphaFoldDB" id="A0A1I4PU64"/>
<dbReference type="InterPro" id="IPR036291">
    <property type="entry name" value="NAD(P)-bd_dom_sf"/>
</dbReference>
<dbReference type="PANTHER" id="PTHR44845:SF6">
    <property type="entry name" value="BETA-ALANINE-ACTIVATING ENZYME"/>
    <property type="match status" value="1"/>
</dbReference>
<dbReference type="CDD" id="cd12117">
    <property type="entry name" value="A_NRPS_Srf_like"/>
    <property type="match status" value="1"/>
</dbReference>
<dbReference type="SUPFAM" id="SSF51735">
    <property type="entry name" value="NAD(P)-binding Rossmann-fold domains"/>
    <property type="match status" value="1"/>
</dbReference>